<evidence type="ECO:0000256" key="1">
    <source>
        <dbReference type="SAM" id="MobiDB-lite"/>
    </source>
</evidence>
<protein>
    <submittedName>
        <fullName evidence="2">Unplaced genomic scaffold GYMLUscaffold_74, whole genome shotgun sequence</fullName>
    </submittedName>
</protein>
<proteinExistence type="predicted"/>
<keyword evidence="3" id="KW-1185">Reference proteome</keyword>
<feature type="region of interest" description="Disordered" evidence="1">
    <location>
        <begin position="1"/>
        <end position="52"/>
    </location>
</feature>
<organism evidence="2 3">
    <name type="scientific">Collybiopsis luxurians FD-317 M1</name>
    <dbReference type="NCBI Taxonomy" id="944289"/>
    <lineage>
        <taxon>Eukaryota</taxon>
        <taxon>Fungi</taxon>
        <taxon>Dikarya</taxon>
        <taxon>Basidiomycota</taxon>
        <taxon>Agaricomycotina</taxon>
        <taxon>Agaricomycetes</taxon>
        <taxon>Agaricomycetidae</taxon>
        <taxon>Agaricales</taxon>
        <taxon>Marasmiineae</taxon>
        <taxon>Omphalotaceae</taxon>
        <taxon>Collybiopsis</taxon>
        <taxon>Collybiopsis luxurians</taxon>
    </lineage>
</organism>
<reference evidence="2 3" key="1">
    <citation type="submission" date="2014-04" db="EMBL/GenBank/DDBJ databases">
        <title>Evolutionary Origins and Diversification of the Mycorrhizal Mutualists.</title>
        <authorList>
            <consortium name="DOE Joint Genome Institute"/>
            <consortium name="Mycorrhizal Genomics Consortium"/>
            <person name="Kohler A."/>
            <person name="Kuo A."/>
            <person name="Nagy L.G."/>
            <person name="Floudas D."/>
            <person name="Copeland A."/>
            <person name="Barry K.W."/>
            <person name="Cichocki N."/>
            <person name="Veneault-Fourrey C."/>
            <person name="LaButti K."/>
            <person name="Lindquist E.A."/>
            <person name="Lipzen A."/>
            <person name="Lundell T."/>
            <person name="Morin E."/>
            <person name="Murat C."/>
            <person name="Riley R."/>
            <person name="Ohm R."/>
            <person name="Sun H."/>
            <person name="Tunlid A."/>
            <person name="Henrissat B."/>
            <person name="Grigoriev I.V."/>
            <person name="Hibbett D.S."/>
            <person name="Martin F."/>
        </authorList>
    </citation>
    <scope>NUCLEOTIDE SEQUENCE [LARGE SCALE GENOMIC DNA]</scope>
    <source>
        <strain evidence="2 3">FD-317 M1</strain>
    </source>
</reference>
<dbReference type="EMBL" id="KN834822">
    <property type="protein sequence ID" value="KIK53894.1"/>
    <property type="molecule type" value="Genomic_DNA"/>
</dbReference>
<dbReference type="HOGENOM" id="CLU_576258_0_0_1"/>
<feature type="compositionally biased region" description="Low complexity" evidence="1">
    <location>
        <begin position="39"/>
        <end position="48"/>
    </location>
</feature>
<dbReference type="AlphaFoldDB" id="A0A0D0BW58"/>
<gene>
    <name evidence="2" type="ORF">GYMLUDRAFT_63462</name>
</gene>
<sequence length="474" mass="51637">MSLPTLPLLEPPSSPSLTSATPPNPPSMLPTAPDACLFPLSSPSSPHITSPPPPLPLSIPPILNSPVTPLAQKVSSDKQPYKGALHQSSHLIDLKRKQEEAAIKELAQKCLNLSKALVPNLAEQDNGKGGDVDTNDNVDKGTKVSKGANISKLARTIHSLQLATNRESISARPIHLYSVDQIQYFVYEGKHFSAEIADDLDALASHINSLREEYGLPLGGHPEWGAGLSSPIALSPPLICSTYLESFPIFMTQFSTLYNNTKYDPDKPSAVFIEASYWDFFEMSKSINSLDNLLCGGVPAPTQLATDLCAAAPQYKDFPVELPVQVMNWCLLAKVNVVHAAHTNQPGTCTWVAIEDGLKKWDVGFPPGSKAEAKAAMPSVYRKWQWLSLLLTPGSMLIMCPGIVDSITTLQDCMALGGHFFSMPTIKYSVYSIFHMFVGSYMVTNVPFNSKQQMLLQIVLLWHKSLIATSNILS</sequence>
<evidence type="ECO:0000313" key="2">
    <source>
        <dbReference type="EMBL" id="KIK53894.1"/>
    </source>
</evidence>
<dbReference type="Proteomes" id="UP000053593">
    <property type="component" value="Unassembled WGS sequence"/>
</dbReference>
<accession>A0A0D0BW58</accession>
<evidence type="ECO:0000313" key="3">
    <source>
        <dbReference type="Proteomes" id="UP000053593"/>
    </source>
</evidence>
<name>A0A0D0BW58_9AGAR</name>
<dbReference type="OrthoDB" id="3270451at2759"/>